<evidence type="ECO:0000313" key="3">
    <source>
        <dbReference type="Proteomes" id="UP001185028"/>
    </source>
</evidence>
<dbReference type="RefSeq" id="WP_188774442.1">
    <property type="nucleotide sequence ID" value="NZ_BMMB01000002.1"/>
</dbReference>
<organism evidence="2 3">
    <name type="scientific">Paenibacillus hunanensis</name>
    <dbReference type="NCBI Taxonomy" id="539262"/>
    <lineage>
        <taxon>Bacteria</taxon>
        <taxon>Bacillati</taxon>
        <taxon>Bacillota</taxon>
        <taxon>Bacilli</taxon>
        <taxon>Bacillales</taxon>
        <taxon>Paenibacillaceae</taxon>
        <taxon>Paenibacillus</taxon>
    </lineage>
</organism>
<feature type="domain" description="Peptidase M20 dimerisation" evidence="1">
    <location>
        <begin position="190"/>
        <end position="277"/>
    </location>
</feature>
<dbReference type="Proteomes" id="UP001185028">
    <property type="component" value="Unassembled WGS sequence"/>
</dbReference>
<dbReference type="InterPro" id="IPR002933">
    <property type="entry name" value="Peptidase_M20"/>
</dbReference>
<dbReference type="Pfam" id="PF07687">
    <property type="entry name" value="M20_dimer"/>
    <property type="match status" value="1"/>
</dbReference>
<dbReference type="InterPro" id="IPR017145">
    <property type="entry name" value="Aminobenzoyl-glu_utiliz_pB"/>
</dbReference>
<gene>
    <name evidence="2" type="ORF">JOC58_002709</name>
</gene>
<dbReference type="NCBIfam" id="TIGR01891">
    <property type="entry name" value="amidohydrolases"/>
    <property type="match status" value="1"/>
</dbReference>
<protein>
    <submittedName>
        <fullName evidence="2">Aminobenzoyl-glutamate utilization protein B</fullName>
    </submittedName>
</protein>
<dbReference type="PANTHER" id="PTHR30575:SF0">
    <property type="entry name" value="XAA-ARG DIPEPTIDASE"/>
    <property type="match status" value="1"/>
</dbReference>
<dbReference type="InterPro" id="IPR052030">
    <property type="entry name" value="Peptidase_M20/M20A_hydrolases"/>
</dbReference>
<dbReference type="InterPro" id="IPR011650">
    <property type="entry name" value="Peptidase_M20_dimer"/>
</dbReference>
<keyword evidence="3" id="KW-1185">Reference proteome</keyword>
<proteinExistence type="predicted"/>
<name>A0ABU1J2I8_9BACL</name>
<comment type="caution">
    <text evidence="2">The sequence shown here is derived from an EMBL/GenBank/DDBJ whole genome shotgun (WGS) entry which is preliminary data.</text>
</comment>
<dbReference type="Gene3D" id="3.40.630.10">
    <property type="entry name" value="Zn peptidases"/>
    <property type="match status" value="2"/>
</dbReference>
<accession>A0ABU1J2I8</accession>
<evidence type="ECO:0000313" key="2">
    <source>
        <dbReference type="EMBL" id="MDR6244812.1"/>
    </source>
</evidence>
<dbReference type="Pfam" id="PF01546">
    <property type="entry name" value="Peptidase_M20"/>
    <property type="match status" value="1"/>
</dbReference>
<evidence type="ECO:0000259" key="1">
    <source>
        <dbReference type="Pfam" id="PF07687"/>
    </source>
</evidence>
<dbReference type="InterPro" id="IPR036264">
    <property type="entry name" value="Bact_exopeptidase_dim_dom"/>
</dbReference>
<dbReference type="InterPro" id="IPR017439">
    <property type="entry name" value="Amidohydrolase"/>
</dbReference>
<dbReference type="SUPFAM" id="SSF55031">
    <property type="entry name" value="Bacterial exopeptidase dimerisation domain"/>
    <property type="match status" value="1"/>
</dbReference>
<dbReference type="PIRSF" id="PIRSF037227">
    <property type="entry name" value="Aminobenzoyl-glu_utiliz_pB"/>
    <property type="match status" value="1"/>
</dbReference>
<dbReference type="PANTHER" id="PTHR30575">
    <property type="entry name" value="PEPTIDASE M20"/>
    <property type="match status" value="1"/>
</dbReference>
<reference evidence="2 3" key="1">
    <citation type="submission" date="2023-07" db="EMBL/GenBank/DDBJ databases">
        <title>Genomic Encyclopedia of Type Strains, Phase IV (KMG-IV): sequencing the most valuable type-strain genomes for metagenomic binning, comparative biology and taxonomic classification.</title>
        <authorList>
            <person name="Goeker M."/>
        </authorList>
    </citation>
    <scope>NUCLEOTIDE SEQUENCE [LARGE SCALE GENOMIC DNA]</scope>
    <source>
        <strain evidence="2 3">DSM 22170</strain>
    </source>
</reference>
<dbReference type="SUPFAM" id="SSF53187">
    <property type="entry name" value="Zn-dependent exopeptidases"/>
    <property type="match status" value="1"/>
</dbReference>
<dbReference type="EMBL" id="JAVDQH010000010">
    <property type="protein sequence ID" value="MDR6244812.1"/>
    <property type="molecule type" value="Genomic_DNA"/>
</dbReference>
<sequence>MDAETIRASIASRRERLIAISDQIWEYAETRFQEQRSAELLCLALEEAGFHVERGAGGIDTAFIGSYGSGHPVIAVLGEYDALSGLSQMAGQATYAPLVEGDNGHGCGHNLLGTASLGAVLALKEQMEQHGLRGTIRYYGCPAEEGGSGKTFMVRAGLFDDVDGAVTWHPFDYHSVMSVHTLANYQYYYRFKGRSAHAAAAPHLGRSALDAVELMNVGVNYLREHIVQEARIHYALTDSGGRSPNVVQSQAEVLYLIRAPHIRQAADIAERVHNVARGAALMTGTEVEIIFDKACSEIVPNRTLEQVVDEQFRRFSLPEHTADELALAEAIRESLTDEEKQVSWQLPPSQRELALASEILPYEHGKWLSGSTDVADVSWVTPTVQCTTACFVNSTAAHSWQWVAVGKTSIAHKGMLYAAEIMAATALEMLTRPELLAAARQELEERLHGQEYVCPIPAEVQPGLVR</sequence>
<dbReference type="CDD" id="cd05673">
    <property type="entry name" value="M20_Acy1L2_AbgB"/>
    <property type="match status" value="1"/>
</dbReference>